<dbReference type="VEuPathDB" id="PiroplasmaDB:BOVATA_049550"/>
<comment type="caution">
    <text evidence="3">The sequence shown here is derived from an EMBL/GenBank/DDBJ whole genome shotgun (WGS) entry which is preliminary data.</text>
</comment>
<dbReference type="GeneID" id="39877232"/>
<keyword evidence="2" id="KW-0472">Membrane</keyword>
<gene>
    <name evidence="3" type="ORF">BOVATA_049550</name>
</gene>
<keyword evidence="4" id="KW-1185">Reference proteome</keyword>
<dbReference type="Proteomes" id="UP000236319">
    <property type="component" value="Unassembled WGS sequence"/>
</dbReference>
<evidence type="ECO:0000256" key="1">
    <source>
        <dbReference type="SAM" id="MobiDB-lite"/>
    </source>
</evidence>
<organism evidence="3 4">
    <name type="scientific">Babesia ovata</name>
    <dbReference type="NCBI Taxonomy" id="189622"/>
    <lineage>
        <taxon>Eukaryota</taxon>
        <taxon>Sar</taxon>
        <taxon>Alveolata</taxon>
        <taxon>Apicomplexa</taxon>
        <taxon>Aconoidasida</taxon>
        <taxon>Piroplasmida</taxon>
        <taxon>Babesiidae</taxon>
        <taxon>Babesia</taxon>
    </lineage>
</organism>
<dbReference type="EMBL" id="BDSA01000053">
    <property type="protein sequence ID" value="GBE63462.1"/>
    <property type="molecule type" value="Genomic_DNA"/>
</dbReference>
<protein>
    <recommendedName>
        <fullName evidence="5">C3H1-type domain-containing protein</fullName>
    </recommendedName>
</protein>
<feature type="region of interest" description="Disordered" evidence="1">
    <location>
        <begin position="889"/>
        <end position="914"/>
    </location>
</feature>
<evidence type="ECO:0000313" key="3">
    <source>
        <dbReference type="EMBL" id="GBE63462.1"/>
    </source>
</evidence>
<evidence type="ECO:0000313" key="4">
    <source>
        <dbReference type="Proteomes" id="UP000236319"/>
    </source>
</evidence>
<keyword evidence="2" id="KW-1133">Transmembrane helix</keyword>
<evidence type="ECO:0008006" key="5">
    <source>
        <dbReference type="Google" id="ProtNLM"/>
    </source>
</evidence>
<name>A0A2H6KKF3_9APIC</name>
<dbReference type="OrthoDB" id="366917at2759"/>
<keyword evidence="2" id="KW-0812">Transmembrane</keyword>
<feature type="transmembrane region" description="Helical" evidence="2">
    <location>
        <begin position="1567"/>
        <end position="1592"/>
    </location>
</feature>
<sequence>MAFLHGVLKDVYEKQPYKVGKESHLKSVVDALHSKLCSGHEGFKRVIGHVADGVGRYNREVEGSNNHVKSKIEGFDREMKKLKTTVSKILETHSVAGTDDPLKIEQAEELINKRLDDYLSKATTFNHTLDMHNNQMETRNAISNLSDKLRGMLDNVHRTMVYEKTRLTDLSDKEKDELRETKEKIKTTLQSAGSCVNTQISERVTAFATELRKRVQTIFEKLEIVNRDLPTYVDSLQVWINDTDKDIESAQRHVKAITEQAEGGITSNKNPIEDAVKELEKTRSALDTYISGERSGLTELVNKVNAAITALGEQFPALKSRTLPTSIDGIFDNIRTTVAQINGKSGDAFSMGFEGIKDAFKKYAEGFTQGKFEDIVKSWSNEIVDKVGGASGLRGYLVSHRKLGHGNGGNLNKLLLAIKREIPSQLKSEVIEVAAQTFSSTPGENIDTDLKGVQAVCKGFADSLYPQISKKAGEIIGAIKSDLTSLGITKTGDNYEKDLISAVQLILHHLVGAARGAAMELHSLVNEQKQIGGEQTTMSKVIEEAHTKAKSLHSQLQQATGKIGGRTSGTNHAQAVDTAIKAVKSRAEDITIEITTEALQRLSNEINANLRKLTSTISDSAYAVGLTLENLRTKKIGKSPNKGELQKLQQQLHDLKAPVSVAHDTAKRFLAGVDNLVKVTIQDLKSDVDGQIDTATKQLTTHAQKQYVLSVSSLLVSFSTKVETELQPLPNLITKDLDLGVKGFMKTFEKHFMTSQKSIKGISDIKNTFSPPEKSPLSQASVKLHGSIKRLFQHLQKQEDFKAFFPKTQPSHDAARRLLDGLETSQHFDPAFVDNLNRLRKSLTTLTAEKSCEPSAHILDALREGYSAMIAELDKVYMNVYAGAKPIDKWSEPLPADQPSKPTGATPETKLTPNGRRGAKVCLTIVPIVYTALKHLKNGLEEGDWKGHKIYNPADRKSSLHELFFADNGYDVGSPSTISCGELNHRHDFNGSNILNNLNGDADALFTSSPTPLASPLRSGDQDIPVEYNEEDGVVPKLHSYLKPYAQVGHLATFAATRTPCSVYEQLIWLTGLQFNGVYDKLHEHCDSLFEKKPDAHNTELNIPVPIPAYPNPISNDRIDSTIEHLTSRAYYLLTGIVGHGDAECRYACDYSTNFLKLKYPTNGQDCLHTLLDILRKITPALNFMCKQCSSPAADFGWRDCLYGKGIRSTKWPCNEHVTDQRRCQANDQSTDKAIGQPKCESNCQPTSPLMSYLNDCLPGHLPHQLQSVGCKSICATCPKSTPGMPCITPLEFRAFSGSTKTGRDMCDIIRAFLDFDGISCIFSLAPKPPSTLPEHFGFALSLANGLSGRKPKNVDGVKSFSEAFETSLSNRSIKIYDVVDDFIMPLCNAYGDGRCGELGCDNSHLVSLTSAATCSSNNRHCAPYFQTSCSEVYKYMSNKSADTCLSWSVYLAWKFHECLESLLKSLKDILCEDWGCRKCIESDTCKRGEHGVLQDSCKCFSVVSCRGISPTLYKYGLLFGDSFTLNQGIYRKKCSDLITQLRKVLNSKYFQDLFTECDNFLKEIRWPFMLTLLALWSLSLLYLLHITVVRLDVLRIRSHLRSPASHRIAAQSLLAAARVKALANVKYFSP</sequence>
<proteinExistence type="predicted"/>
<evidence type="ECO:0000256" key="2">
    <source>
        <dbReference type="SAM" id="Phobius"/>
    </source>
</evidence>
<dbReference type="RefSeq" id="XP_028869705.1">
    <property type="nucleotide sequence ID" value="XM_029013872.1"/>
</dbReference>
<reference evidence="3 4" key="1">
    <citation type="journal article" date="2017" name="BMC Genomics">
        <title>Whole-genome assembly of Babesia ovata and comparative genomics between closely related pathogens.</title>
        <authorList>
            <person name="Yamagishi J."/>
            <person name="Asada M."/>
            <person name="Hakimi H."/>
            <person name="Tanaka T.Q."/>
            <person name="Sugimoto C."/>
            <person name="Kawazu S."/>
        </authorList>
    </citation>
    <scope>NUCLEOTIDE SEQUENCE [LARGE SCALE GENOMIC DNA]</scope>
    <source>
        <strain evidence="3 4">Miyake</strain>
    </source>
</reference>
<accession>A0A2H6KKF3</accession>